<dbReference type="AlphaFoldDB" id="A8ZRF7"/>
<accession>A8ZRF7</accession>
<geneLocation type="plasmid" evidence="1 2">
    <name>pDGEO02</name>
</geneLocation>
<evidence type="ECO:0000313" key="1">
    <source>
        <dbReference type="EMBL" id="ABW35066.1"/>
    </source>
</evidence>
<proteinExistence type="predicted"/>
<reference evidence="1" key="1">
    <citation type="submission" date="2007-10" db="EMBL/GenBank/DDBJ databases">
        <title>Complete sequence of Plasmid2 pDGEO02 of Deinococcus geothermalis DSM 11300.</title>
        <authorList>
            <consortium name="US DOE Joint Genome Institute"/>
            <person name="Copeland A."/>
            <person name="Lucas S."/>
            <person name="Lapidus A."/>
            <person name="Barry K."/>
            <person name="Detter J.C."/>
            <person name="Glavina del Rio T."/>
            <person name="Hammon N."/>
            <person name="Israni S."/>
            <person name="Dalin E."/>
            <person name="Tice H."/>
            <person name="Pitluck S."/>
            <person name="Brettin T."/>
            <person name="Bruce D."/>
            <person name="Han C."/>
            <person name="Tapia R."/>
            <person name="Saunders E."/>
            <person name="Gilna P."/>
            <person name="Schmutz J."/>
            <person name="Larimer F."/>
            <person name="Land M."/>
            <person name="Hauser L."/>
            <person name="Kyrpides N."/>
            <person name="Kim E."/>
            <person name="Daly M.J."/>
            <person name="Fredrickson J.K."/>
            <person name="Makarova K.S."/>
            <person name="Gaidamakova E.K."/>
            <person name="Zhai M."/>
            <person name="Richardson P."/>
        </authorList>
    </citation>
    <scope>NUCLEOTIDE SEQUENCE [LARGE SCALE GENOMIC DNA]</scope>
    <source>
        <strain evidence="1">DSM 11300</strain>
        <plasmid evidence="1">pDGEO02</plasmid>
    </source>
</reference>
<dbReference type="HOGENOM" id="CLU_551773_0_0_0"/>
<name>A8ZRF7_DEIGD</name>
<gene>
    <name evidence="1" type="ORF">Dgeo_3025</name>
</gene>
<dbReference type="EMBL" id="CP000856">
    <property type="protein sequence ID" value="ABW35066.1"/>
    <property type="molecule type" value="Genomic_DNA"/>
</dbReference>
<organism evidence="1 2">
    <name type="scientific">Deinococcus geothermalis (strain DSM 11300 / CIP 105573 / AG-3a)</name>
    <dbReference type="NCBI Taxonomy" id="319795"/>
    <lineage>
        <taxon>Bacteria</taxon>
        <taxon>Thermotogati</taxon>
        <taxon>Deinococcota</taxon>
        <taxon>Deinococci</taxon>
        <taxon>Deinococcales</taxon>
        <taxon>Deinococcaceae</taxon>
        <taxon>Deinococcus</taxon>
    </lineage>
</organism>
<protein>
    <submittedName>
        <fullName evidence="1">Uncharacterized protein</fullName>
    </submittedName>
</protein>
<sequence>MSEFLGYHNYLIELGSTIEQTRTTIRDHLLAAGWRITAEKPADATGGSFDFLPPASEAVGNELGRNVARLEFTGTAITLRGGLETLVERRASVVVSCNYFNANASYNAANVGLWFGDARVMAGDGDLTLTPEGWAQRLLEQIQASGDPGVRKWTVRREGWALLFDTAVADAPAISDAGYLGVYPQQVLTPDGTKSFPAHADRSIPCDLASGFVYYLAIHARTLMLGTQTVDGVHGPLVAAWADNAVARAGTPQGCTPSELLVGIPAAGKDTPGSVFPTSREHALTFVHAFGRSNGMAGGLRPVFLVDGWVYSTARFVDCFAVGWHGVFPGGISLVGGWATIHEDIPFTMGSLTTPTFYGGTISYAGTYASGMLPGYAFPDVMIAAKTTPASLTLVLGRREGADLTLATPLALDSASVTLADASGLPASGTLLAGSEIIEYAARNGNVLNGLRRALYGTAAQELAPGSLVQLGEWYVRVNNAMLKAGATKPGMPA</sequence>
<keyword evidence="2" id="KW-1185">Reference proteome</keyword>
<dbReference type="RefSeq" id="WP_012173321.1">
    <property type="nucleotide sequence ID" value="NC_009939.1"/>
</dbReference>
<evidence type="ECO:0000313" key="2">
    <source>
        <dbReference type="Proteomes" id="UP000002431"/>
    </source>
</evidence>
<dbReference type="Proteomes" id="UP000002431">
    <property type="component" value="Plasmid pDGEO02"/>
</dbReference>
<dbReference type="KEGG" id="dge:Dgeo_3025"/>
<keyword evidence="1" id="KW-0614">Plasmid</keyword>